<dbReference type="OrthoDB" id="2341742at2759"/>
<keyword evidence="3" id="KW-1185">Reference proteome</keyword>
<feature type="compositionally biased region" description="Low complexity" evidence="1">
    <location>
        <begin position="1"/>
        <end position="24"/>
    </location>
</feature>
<comment type="caution">
    <text evidence="2">The sequence shown here is derived from an EMBL/GenBank/DDBJ whole genome shotgun (WGS) entry which is preliminary data.</text>
</comment>
<organism evidence="2 3">
    <name type="scientific">Ambispora gerdemannii</name>
    <dbReference type="NCBI Taxonomy" id="144530"/>
    <lineage>
        <taxon>Eukaryota</taxon>
        <taxon>Fungi</taxon>
        <taxon>Fungi incertae sedis</taxon>
        <taxon>Mucoromycota</taxon>
        <taxon>Glomeromycotina</taxon>
        <taxon>Glomeromycetes</taxon>
        <taxon>Archaeosporales</taxon>
        <taxon>Ambisporaceae</taxon>
        <taxon>Ambispora</taxon>
    </lineage>
</organism>
<dbReference type="EMBL" id="CAJVPL010000319">
    <property type="protein sequence ID" value="CAG8482663.1"/>
    <property type="molecule type" value="Genomic_DNA"/>
</dbReference>
<name>A0A9N8WHA6_9GLOM</name>
<feature type="region of interest" description="Disordered" evidence="1">
    <location>
        <begin position="1"/>
        <end position="60"/>
    </location>
</feature>
<gene>
    <name evidence="2" type="ORF">AGERDE_LOCUS3318</name>
</gene>
<feature type="compositionally biased region" description="Polar residues" evidence="1">
    <location>
        <begin position="32"/>
        <end position="49"/>
    </location>
</feature>
<dbReference type="Proteomes" id="UP000789831">
    <property type="component" value="Unassembled WGS sequence"/>
</dbReference>
<proteinExistence type="predicted"/>
<accession>A0A9N8WHA6</accession>
<reference evidence="2" key="1">
    <citation type="submission" date="2021-06" db="EMBL/GenBank/DDBJ databases">
        <authorList>
            <person name="Kallberg Y."/>
            <person name="Tangrot J."/>
            <person name="Rosling A."/>
        </authorList>
    </citation>
    <scope>NUCLEOTIDE SEQUENCE</scope>
    <source>
        <strain evidence="2">MT106</strain>
    </source>
</reference>
<evidence type="ECO:0000313" key="2">
    <source>
        <dbReference type="EMBL" id="CAG8482663.1"/>
    </source>
</evidence>
<evidence type="ECO:0000256" key="1">
    <source>
        <dbReference type="SAM" id="MobiDB-lite"/>
    </source>
</evidence>
<evidence type="ECO:0000313" key="3">
    <source>
        <dbReference type="Proteomes" id="UP000789831"/>
    </source>
</evidence>
<protein>
    <submittedName>
        <fullName evidence="2">128_t:CDS:1</fullName>
    </submittedName>
</protein>
<dbReference type="AlphaFoldDB" id="A0A9N8WHA6"/>
<sequence>MPASPSSSSSISSTSSTSSSSPSESDSDENTKLSMTSSVHRRYSYSNIHDNGRQRLHAAKKKEYEAKMSAFDELIQKRRGSTLSKIALAPDVPTNPFLSVHDSNVVDISHDWDDQDFWSGPTLLC</sequence>